<feature type="region of interest" description="Disordered" evidence="6">
    <location>
        <begin position="348"/>
        <end position="382"/>
    </location>
</feature>
<name>L0EIS8_THECK</name>
<dbReference type="AlphaFoldDB" id="L0EIS8"/>
<evidence type="ECO:0000256" key="5">
    <source>
        <dbReference type="ARBA" id="ARBA00023136"/>
    </source>
</evidence>
<evidence type="ECO:0000256" key="4">
    <source>
        <dbReference type="ARBA" id="ARBA00022989"/>
    </source>
</evidence>
<feature type="transmembrane region" description="Helical" evidence="7">
    <location>
        <begin position="12"/>
        <end position="31"/>
    </location>
</feature>
<feature type="transmembrane region" description="Helical" evidence="7">
    <location>
        <begin position="141"/>
        <end position="160"/>
    </location>
</feature>
<evidence type="ECO:0000313" key="9">
    <source>
        <dbReference type="Proteomes" id="UP000010795"/>
    </source>
</evidence>
<keyword evidence="2" id="KW-1003">Cell membrane</keyword>
<dbReference type="KEGG" id="tco:Theco_3703"/>
<dbReference type="NCBIfam" id="TIGR03408">
    <property type="entry name" value="urea_trans_UrtC"/>
    <property type="match status" value="1"/>
</dbReference>
<evidence type="ECO:0000256" key="1">
    <source>
        <dbReference type="ARBA" id="ARBA00004651"/>
    </source>
</evidence>
<dbReference type="STRING" id="717605.Theco_3703"/>
<evidence type="ECO:0000313" key="8">
    <source>
        <dbReference type="EMBL" id="AGA59722.1"/>
    </source>
</evidence>
<dbReference type="InterPro" id="IPR001851">
    <property type="entry name" value="ABC_transp_permease"/>
</dbReference>
<keyword evidence="4 7" id="KW-1133">Transmembrane helix</keyword>
<feature type="transmembrane region" description="Helical" evidence="7">
    <location>
        <begin position="113"/>
        <end position="135"/>
    </location>
</feature>
<proteinExistence type="predicted"/>
<dbReference type="GO" id="GO:0015658">
    <property type="term" value="F:branched-chain amino acid transmembrane transporter activity"/>
    <property type="evidence" value="ECO:0007669"/>
    <property type="project" value="InterPro"/>
</dbReference>
<keyword evidence="9" id="KW-1185">Reference proteome</keyword>
<evidence type="ECO:0000256" key="3">
    <source>
        <dbReference type="ARBA" id="ARBA00022692"/>
    </source>
</evidence>
<protein>
    <submittedName>
        <fullName evidence="8">Urea ABC transporter, permease protein UrtC</fullName>
    </submittedName>
</protein>
<feature type="transmembrane region" description="Helical" evidence="7">
    <location>
        <begin position="38"/>
        <end position="58"/>
    </location>
</feature>
<gene>
    <name evidence="8" type="ordered locus">Theco_3703</name>
</gene>
<sequence length="382" mass="40827">MPFAYWTPRRIWLLVGYAAAVSALLCAPLYLNDFRLNLLAKFLALAVAALGLDLIWGYTGILSLGHGVFFGLGAYAMAMHLKLAASGGKLPDFMSWSGLTKLPWFWRPFESPAFAMLAGVLLPVALALLLGWFTFRNRIKGVYFTILTQALVIITTTLFVGQQAYTGGTNGITGYSTLFGFKLADPQTKVWLYLLTAVVLFAAFALCRYLTGSRFGRVLRAIRDGENRARFIGYNPALYQMTAFCVSAGLAGLAGMLFVLHVGIISPSMMGIVPSIEMVLWVAIGGRGTLIGAVLGAVLMNGAKSVLSETYPELWTLLIGLLFVAVVVFMPRGLAGIAGLPAALRRRRERTDESDGVGTGNGLGNAAGAEAGGAEGVRHSAV</sequence>
<dbReference type="EMBL" id="CP003255">
    <property type="protein sequence ID" value="AGA59722.1"/>
    <property type="molecule type" value="Genomic_DNA"/>
</dbReference>
<organism evidence="8 9">
    <name type="scientific">Thermobacillus composti (strain DSM 18247 / JCM 13945 / KWC4)</name>
    <dbReference type="NCBI Taxonomy" id="717605"/>
    <lineage>
        <taxon>Bacteria</taxon>
        <taxon>Bacillati</taxon>
        <taxon>Bacillota</taxon>
        <taxon>Bacilli</taxon>
        <taxon>Bacillales</taxon>
        <taxon>Paenibacillaceae</taxon>
        <taxon>Thermobacillus</taxon>
    </lineage>
</organism>
<evidence type="ECO:0000256" key="2">
    <source>
        <dbReference type="ARBA" id="ARBA00022475"/>
    </source>
</evidence>
<dbReference type="GO" id="GO:0005886">
    <property type="term" value="C:plasma membrane"/>
    <property type="evidence" value="ECO:0007669"/>
    <property type="project" value="UniProtKB-SubCell"/>
</dbReference>
<accession>L0EIS8</accession>
<evidence type="ECO:0000256" key="7">
    <source>
        <dbReference type="SAM" id="Phobius"/>
    </source>
</evidence>
<keyword evidence="3 7" id="KW-0812">Transmembrane</keyword>
<keyword evidence="5 7" id="KW-0472">Membrane</keyword>
<feature type="transmembrane region" description="Helical" evidence="7">
    <location>
        <begin position="314"/>
        <end position="340"/>
    </location>
</feature>
<dbReference type="RefSeq" id="WP_015256444.1">
    <property type="nucleotide sequence ID" value="NC_019897.1"/>
</dbReference>
<feature type="transmembrane region" description="Helical" evidence="7">
    <location>
        <begin position="237"/>
        <end position="266"/>
    </location>
</feature>
<evidence type="ECO:0000256" key="6">
    <source>
        <dbReference type="SAM" id="MobiDB-lite"/>
    </source>
</evidence>
<dbReference type="eggNOG" id="COG4177">
    <property type="taxonomic scope" value="Bacteria"/>
</dbReference>
<dbReference type="Pfam" id="PF02653">
    <property type="entry name" value="BPD_transp_2"/>
    <property type="match status" value="1"/>
</dbReference>
<feature type="transmembrane region" description="Helical" evidence="7">
    <location>
        <begin position="190"/>
        <end position="211"/>
    </location>
</feature>
<reference evidence="9" key="1">
    <citation type="submission" date="2012-01" db="EMBL/GenBank/DDBJ databases">
        <title>Complete sequence of chromosome of Thermobacillus composti KWC4.</title>
        <authorList>
            <person name="Lucas S."/>
            <person name="Han J."/>
            <person name="Lapidus A."/>
            <person name="Cheng J.-F."/>
            <person name="Goodwin L."/>
            <person name="Pitluck S."/>
            <person name="Peters L."/>
            <person name="Ovchinnikova G."/>
            <person name="Teshima H."/>
            <person name="Detter J.C."/>
            <person name="Han C."/>
            <person name="Tapia R."/>
            <person name="Land M."/>
            <person name="Hauser L."/>
            <person name="Kyrpides N."/>
            <person name="Ivanova N."/>
            <person name="Pagani I."/>
            <person name="Anderson I."/>
            <person name="Woyke T."/>
        </authorList>
    </citation>
    <scope>NUCLEOTIDE SEQUENCE [LARGE SCALE GENOMIC DNA]</scope>
    <source>
        <strain evidence="9">DSM 18247 / JCM 13945 / KWC4</strain>
    </source>
</reference>
<comment type="subcellular location">
    <subcellularLocation>
        <location evidence="1">Cell membrane</location>
        <topology evidence="1">Multi-pass membrane protein</topology>
    </subcellularLocation>
</comment>
<dbReference type="CDD" id="cd06581">
    <property type="entry name" value="TM_PBP1_LivM_like"/>
    <property type="match status" value="1"/>
</dbReference>
<dbReference type="InterPro" id="IPR017778">
    <property type="entry name" value="ABC_transptr_urea_perm_UrtC"/>
</dbReference>
<dbReference type="PANTHER" id="PTHR30482:SF4">
    <property type="entry name" value="SLR1201 PROTEIN"/>
    <property type="match status" value="1"/>
</dbReference>
<feature type="transmembrane region" description="Helical" evidence="7">
    <location>
        <begin position="278"/>
        <end position="302"/>
    </location>
</feature>
<dbReference type="Proteomes" id="UP000010795">
    <property type="component" value="Chromosome"/>
</dbReference>
<dbReference type="HOGENOM" id="CLU_031365_0_0_9"/>
<dbReference type="OrthoDB" id="9789927at2"/>
<dbReference type="PANTHER" id="PTHR30482">
    <property type="entry name" value="HIGH-AFFINITY BRANCHED-CHAIN AMINO ACID TRANSPORT SYSTEM PERMEASE"/>
    <property type="match status" value="1"/>
</dbReference>
<dbReference type="InterPro" id="IPR043428">
    <property type="entry name" value="LivM-like"/>
</dbReference>
<feature type="compositionally biased region" description="Gly residues" evidence="6">
    <location>
        <begin position="357"/>
        <end position="375"/>
    </location>
</feature>